<proteinExistence type="predicted"/>
<dbReference type="Proteomes" id="UP000266723">
    <property type="component" value="Unassembled WGS sequence"/>
</dbReference>
<name>A0ABQ7EHQ4_BRACR</name>
<keyword evidence="2" id="KW-1185">Reference proteome</keyword>
<reference evidence="1 2" key="1">
    <citation type="journal article" date="2020" name="BMC Genomics">
        <title>Intraspecific diversification of the crop wild relative Brassica cretica Lam. using demographic model selection.</title>
        <authorList>
            <person name="Kioukis A."/>
            <person name="Michalopoulou V.A."/>
            <person name="Briers L."/>
            <person name="Pirintsos S."/>
            <person name="Studholme D.J."/>
            <person name="Pavlidis P."/>
            <person name="Sarris P.F."/>
        </authorList>
    </citation>
    <scope>NUCLEOTIDE SEQUENCE [LARGE SCALE GENOMIC DNA]</scope>
    <source>
        <strain evidence="2">cv. PFS-1207/04</strain>
    </source>
</reference>
<accession>A0ABQ7EHQ4</accession>
<evidence type="ECO:0000313" key="2">
    <source>
        <dbReference type="Proteomes" id="UP000266723"/>
    </source>
</evidence>
<sequence>MTMATEPPLDSNGERWRERIGCWWKGSGVRFGGVRRWGNQSYGGIGGEESD</sequence>
<protein>
    <submittedName>
        <fullName evidence="1">Uncharacterized protein</fullName>
    </submittedName>
</protein>
<gene>
    <name evidence="1" type="ORF">DY000_02023626</name>
</gene>
<evidence type="ECO:0000313" key="1">
    <source>
        <dbReference type="EMBL" id="KAF3596519.1"/>
    </source>
</evidence>
<organism evidence="1 2">
    <name type="scientific">Brassica cretica</name>
    <name type="common">Mustard</name>
    <dbReference type="NCBI Taxonomy" id="69181"/>
    <lineage>
        <taxon>Eukaryota</taxon>
        <taxon>Viridiplantae</taxon>
        <taxon>Streptophyta</taxon>
        <taxon>Embryophyta</taxon>
        <taxon>Tracheophyta</taxon>
        <taxon>Spermatophyta</taxon>
        <taxon>Magnoliopsida</taxon>
        <taxon>eudicotyledons</taxon>
        <taxon>Gunneridae</taxon>
        <taxon>Pentapetalae</taxon>
        <taxon>rosids</taxon>
        <taxon>malvids</taxon>
        <taxon>Brassicales</taxon>
        <taxon>Brassicaceae</taxon>
        <taxon>Brassiceae</taxon>
        <taxon>Brassica</taxon>
    </lineage>
</organism>
<dbReference type="EMBL" id="QGKV02000299">
    <property type="protein sequence ID" value="KAF3596519.1"/>
    <property type="molecule type" value="Genomic_DNA"/>
</dbReference>
<comment type="caution">
    <text evidence="1">The sequence shown here is derived from an EMBL/GenBank/DDBJ whole genome shotgun (WGS) entry which is preliminary data.</text>
</comment>